<dbReference type="EMBL" id="NFKE01000021">
    <property type="protein sequence ID" value="OUP31488.1"/>
    <property type="molecule type" value="Genomic_DNA"/>
</dbReference>
<dbReference type="RefSeq" id="WP_087413671.1">
    <property type="nucleotide sequence ID" value="NZ_CALIXP010000085.1"/>
</dbReference>
<sequence>MNTLELEAYKAELAREVLSIDNKEVLDDIKEIILKGTGHNAPCRMNFSEVKQHLQASEKRFDAGEYISEEQMEELFNSLR</sequence>
<evidence type="ECO:0000313" key="3">
    <source>
        <dbReference type="Proteomes" id="UP000195386"/>
    </source>
</evidence>
<accession>A0A1Y4JG63</accession>
<proteinExistence type="predicted"/>
<dbReference type="AlphaFoldDB" id="A0A1Y4JG63"/>
<comment type="caution">
    <text evidence="2">The sequence shown here is derived from an EMBL/GenBank/DDBJ whole genome shotgun (WGS) entry which is preliminary data.</text>
</comment>
<protein>
    <submittedName>
        <fullName evidence="2">Uncharacterized protein</fullName>
    </submittedName>
</protein>
<dbReference type="Proteomes" id="UP000195386">
    <property type="component" value="Unassembled WGS sequence"/>
</dbReference>
<evidence type="ECO:0000313" key="2">
    <source>
        <dbReference type="EMBL" id="OUP31488.1"/>
    </source>
</evidence>
<reference evidence="2" key="2">
    <citation type="journal article" date="2018" name="BMC Genomics">
        <title>Whole genome sequencing and function prediction of 133 gut anaerobes isolated from chicken caecum in pure cultures.</title>
        <authorList>
            <person name="Medvecky M."/>
            <person name="Cejkova D."/>
            <person name="Polansky O."/>
            <person name="Karasova D."/>
            <person name="Kubasova T."/>
            <person name="Cizek A."/>
            <person name="Rychlik I."/>
        </authorList>
    </citation>
    <scope>NUCLEOTIDE SEQUENCE</scope>
    <source>
        <strain evidence="2">An189</strain>
        <strain evidence="1">An43</strain>
    </source>
</reference>
<evidence type="ECO:0000313" key="4">
    <source>
        <dbReference type="Proteomes" id="UP000196587"/>
    </source>
</evidence>
<dbReference type="EMBL" id="NFII01000017">
    <property type="protein sequence ID" value="OUN99864.1"/>
    <property type="molecule type" value="Genomic_DNA"/>
</dbReference>
<gene>
    <name evidence="2" type="ORF">B5F24_16785</name>
    <name evidence="1" type="ORF">B5F97_14805</name>
</gene>
<dbReference type="Proteomes" id="UP000196587">
    <property type="component" value="Unassembled WGS sequence"/>
</dbReference>
<organism evidence="2 4">
    <name type="scientific">Bacteroides clarus</name>
    <dbReference type="NCBI Taxonomy" id="626929"/>
    <lineage>
        <taxon>Bacteria</taxon>
        <taxon>Pseudomonadati</taxon>
        <taxon>Bacteroidota</taxon>
        <taxon>Bacteroidia</taxon>
        <taxon>Bacteroidales</taxon>
        <taxon>Bacteroidaceae</taxon>
        <taxon>Bacteroides</taxon>
    </lineage>
</organism>
<reference evidence="3 4" key="1">
    <citation type="submission" date="2017-04" db="EMBL/GenBank/DDBJ databases">
        <title>Function of individual gut microbiota members based on whole genome sequencing of pure cultures obtained from chicken caecum.</title>
        <authorList>
            <person name="Medvecky M."/>
            <person name="Cejkova D."/>
            <person name="Polansky O."/>
            <person name="Karasova D."/>
            <person name="Kubasova T."/>
            <person name="Cizek A."/>
            <person name="Rychlik I."/>
        </authorList>
    </citation>
    <scope>NUCLEOTIDE SEQUENCE [LARGE SCALE GENOMIC DNA]</scope>
    <source>
        <strain evidence="4">An189</strain>
        <strain evidence="3">An43</strain>
    </source>
</reference>
<name>A0A1Y4JG63_9BACE</name>
<evidence type="ECO:0000313" key="1">
    <source>
        <dbReference type="EMBL" id="OUN99864.1"/>
    </source>
</evidence>
<dbReference type="GeneID" id="61677282"/>